<dbReference type="Proteomes" id="UP000683417">
    <property type="component" value="Unassembled WGS sequence"/>
</dbReference>
<proteinExistence type="predicted"/>
<name>A0A9W4CZE3_BLUGR</name>
<accession>A0A9W4CZE3</accession>
<evidence type="ECO:0000313" key="1">
    <source>
        <dbReference type="EMBL" id="CAD6499127.1"/>
    </source>
</evidence>
<sequence length="32" mass="3442">MDASTYCPGGFDFTTSQLGLQGNSLITWLFVA</sequence>
<protein>
    <submittedName>
        <fullName evidence="1">BgTH12-04779</fullName>
    </submittedName>
</protein>
<comment type="caution">
    <text evidence="1">The sequence shown here is derived from an EMBL/GenBank/DDBJ whole genome shotgun (WGS) entry which is preliminary data.</text>
</comment>
<gene>
    <name evidence="1" type="ORF">BGTH12_LOCUS485</name>
</gene>
<dbReference type="AlphaFoldDB" id="A0A9W4CZE3"/>
<dbReference type="EMBL" id="CAJHIT010000001">
    <property type="protein sequence ID" value="CAD6499127.1"/>
    <property type="molecule type" value="Genomic_DNA"/>
</dbReference>
<reference evidence="1" key="1">
    <citation type="submission" date="2020-10" db="EMBL/GenBank/DDBJ databases">
        <authorList>
            <person name="Muller C M."/>
        </authorList>
    </citation>
    <scope>NUCLEOTIDE SEQUENCE</scope>
    <source>
        <strain evidence="1">THUN-12</strain>
    </source>
</reference>
<organism evidence="1 2">
    <name type="scientific">Blumeria graminis f. sp. triticale</name>
    <dbReference type="NCBI Taxonomy" id="1689686"/>
    <lineage>
        <taxon>Eukaryota</taxon>
        <taxon>Fungi</taxon>
        <taxon>Dikarya</taxon>
        <taxon>Ascomycota</taxon>
        <taxon>Pezizomycotina</taxon>
        <taxon>Leotiomycetes</taxon>
        <taxon>Erysiphales</taxon>
        <taxon>Erysiphaceae</taxon>
        <taxon>Blumeria</taxon>
    </lineage>
</organism>
<evidence type="ECO:0000313" key="2">
    <source>
        <dbReference type="Proteomes" id="UP000683417"/>
    </source>
</evidence>